<protein>
    <submittedName>
        <fullName evidence="1">Uncharacterized protein</fullName>
    </submittedName>
</protein>
<evidence type="ECO:0000313" key="2">
    <source>
        <dbReference type="Proteomes" id="UP000266673"/>
    </source>
</evidence>
<accession>A0A397VFY5</accession>
<keyword evidence="2" id="KW-1185">Reference proteome</keyword>
<dbReference type="AlphaFoldDB" id="A0A397VFY5"/>
<dbReference type="EMBL" id="QKWP01000429">
    <property type="protein sequence ID" value="RIB20237.1"/>
    <property type="molecule type" value="Genomic_DNA"/>
</dbReference>
<organism evidence="1 2">
    <name type="scientific">Gigaspora rosea</name>
    <dbReference type="NCBI Taxonomy" id="44941"/>
    <lineage>
        <taxon>Eukaryota</taxon>
        <taxon>Fungi</taxon>
        <taxon>Fungi incertae sedis</taxon>
        <taxon>Mucoromycota</taxon>
        <taxon>Glomeromycotina</taxon>
        <taxon>Glomeromycetes</taxon>
        <taxon>Diversisporales</taxon>
        <taxon>Gigasporaceae</taxon>
        <taxon>Gigaspora</taxon>
    </lineage>
</organism>
<gene>
    <name evidence="1" type="ORF">C2G38_2179838</name>
</gene>
<sequence length="91" mass="10783">MIDLNTPSNKIQEIVHTNLPVIHTLRTSYYVHDTLHTSYYVPDAQIESFSFSKFSKNKRFLPVHNIITKLRSFLLYNIMNIYSKSIIFNIF</sequence>
<comment type="caution">
    <text evidence="1">The sequence shown here is derived from an EMBL/GenBank/DDBJ whole genome shotgun (WGS) entry which is preliminary data.</text>
</comment>
<dbReference type="Proteomes" id="UP000266673">
    <property type="component" value="Unassembled WGS sequence"/>
</dbReference>
<proteinExistence type="predicted"/>
<evidence type="ECO:0000313" key="1">
    <source>
        <dbReference type="EMBL" id="RIB20237.1"/>
    </source>
</evidence>
<reference evidence="1 2" key="1">
    <citation type="submission" date="2018-06" db="EMBL/GenBank/DDBJ databases">
        <title>Comparative genomics reveals the genomic features of Rhizophagus irregularis, R. cerebriforme, R. diaphanum and Gigaspora rosea, and their symbiotic lifestyle signature.</title>
        <authorList>
            <person name="Morin E."/>
            <person name="San Clemente H."/>
            <person name="Chen E.C.H."/>
            <person name="De La Providencia I."/>
            <person name="Hainaut M."/>
            <person name="Kuo A."/>
            <person name="Kohler A."/>
            <person name="Murat C."/>
            <person name="Tang N."/>
            <person name="Roy S."/>
            <person name="Loubradou J."/>
            <person name="Henrissat B."/>
            <person name="Grigoriev I.V."/>
            <person name="Corradi N."/>
            <person name="Roux C."/>
            <person name="Martin F.M."/>
        </authorList>
    </citation>
    <scope>NUCLEOTIDE SEQUENCE [LARGE SCALE GENOMIC DNA]</scope>
    <source>
        <strain evidence="1 2">DAOM 194757</strain>
    </source>
</reference>
<name>A0A397VFY5_9GLOM</name>